<dbReference type="EMBL" id="BMKS01000021">
    <property type="protein sequence ID" value="GGG50129.1"/>
    <property type="molecule type" value="Genomic_DNA"/>
</dbReference>
<organism evidence="1 2">
    <name type="scientific">Caldovatus sediminis</name>
    <dbReference type="NCBI Taxonomy" id="2041189"/>
    <lineage>
        <taxon>Bacteria</taxon>
        <taxon>Pseudomonadati</taxon>
        <taxon>Pseudomonadota</taxon>
        <taxon>Alphaproteobacteria</taxon>
        <taxon>Acetobacterales</taxon>
        <taxon>Roseomonadaceae</taxon>
        <taxon>Caldovatus</taxon>
    </lineage>
</organism>
<keyword evidence="2" id="KW-1185">Reference proteome</keyword>
<reference evidence="1 2" key="1">
    <citation type="journal article" date="2014" name="Int. J. Syst. Evol. Microbiol.">
        <title>Complete genome sequence of Corynebacterium casei LMG S-19264T (=DSM 44701T), isolated from a smear-ripened cheese.</title>
        <authorList>
            <consortium name="US DOE Joint Genome Institute (JGI-PGF)"/>
            <person name="Walter F."/>
            <person name="Albersmeier A."/>
            <person name="Kalinowski J."/>
            <person name="Ruckert C."/>
        </authorList>
    </citation>
    <scope>NUCLEOTIDE SEQUENCE [LARGE SCALE GENOMIC DNA]</scope>
    <source>
        <strain evidence="1 2">CGMCC 1.16330</strain>
    </source>
</reference>
<evidence type="ECO:0000313" key="2">
    <source>
        <dbReference type="Proteomes" id="UP000597507"/>
    </source>
</evidence>
<evidence type="ECO:0000313" key="1">
    <source>
        <dbReference type="EMBL" id="GGG50129.1"/>
    </source>
</evidence>
<gene>
    <name evidence="1" type="ORF">GCM10010964_41730</name>
</gene>
<sequence>MALSALALCSRALIRIGARPVASLDEGTAEAEVAANLYPGIRDALLSAHPWSFATGQTTLPRLAAVPVADFAYAFQLPPDFLRALSAGGEGAGRGVPYRIAEDRLHANSARITLTYIFRPEEGAFPAFFAAALVARLAAEFCIPITESASRADLLFRLAEGELRAARLADSQQHTTAALAGFPLIAARGS</sequence>
<comment type="caution">
    <text evidence="1">The sequence shown here is derived from an EMBL/GenBank/DDBJ whole genome shotgun (WGS) entry which is preliminary data.</text>
</comment>
<accession>A0A8J2ZFS5</accession>
<dbReference type="RefSeq" id="WP_188903805.1">
    <property type="nucleotide sequence ID" value="NZ_BMKS01000021.1"/>
</dbReference>
<protein>
    <submittedName>
        <fullName evidence="1">Uncharacterized protein</fullName>
    </submittedName>
</protein>
<proteinExistence type="predicted"/>
<dbReference type="AlphaFoldDB" id="A0A8J2ZFS5"/>
<dbReference type="Proteomes" id="UP000597507">
    <property type="component" value="Unassembled WGS sequence"/>
</dbReference>
<name>A0A8J2ZFS5_9PROT</name>